<accession>D3FTC4</accession>
<dbReference type="HOGENOM" id="CLU_161336_0_0_9"/>
<name>D3FTC4_ALKPO</name>
<dbReference type="NCBIfam" id="TIGR02888">
    <property type="entry name" value="spore_YlmC_YmxH"/>
    <property type="match status" value="1"/>
</dbReference>
<evidence type="ECO:0000313" key="2">
    <source>
        <dbReference type="EMBL" id="ADC48192.1"/>
    </source>
</evidence>
<proteinExistence type="predicted"/>
<feature type="domain" description="PRC-barrel" evidence="1">
    <location>
        <begin position="10"/>
        <end position="89"/>
    </location>
</feature>
<reference evidence="2 3" key="1">
    <citation type="journal article" date="2011" name="Environ. Microbiol.">
        <title>Genome of alkaliphilic Bacillus pseudofirmus OF4 reveals adaptations that support the ability to grow in an external pH range from 7.5 to 11.4.</title>
        <authorList>
            <person name="Janto B."/>
            <person name="Ahmed A."/>
            <person name="Ito M."/>
            <person name="Liu J."/>
            <person name="Hicks D.B."/>
            <person name="Pagni S."/>
            <person name="Fackelmayer O.J."/>
            <person name="Smith T.A."/>
            <person name="Earl J."/>
            <person name="Elbourne L.D."/>
            <person name="Hassan K."/>
            <person name="Paulsen I.T."/>
            <person name="Kolsto A.B."/>
            <person name="Tourasse N.J."/>
            <person name="Ehrlich G.D."/>
            <person name="Boissy R."/>
            <person name="Ivey D.M."/>
            <person name="Li G."/>
            <person name="Xue Y."/>
            <person name="Ma Y."/>
            <person name="Hu F.Z."/>
            <person name="Krulwich T.A."/>
        </authorList>
    </citation>
    <scope>NUCLEOTIDE SEQUENCE [LARGE SCALE GENOMIC DNA]</scope>
    <source>
        <strain evidence="3">ATCC BAA-2126 / JCM 17055 / OF4</strain>
    </source>
</reference>
<dbReference type="InterPro" id="IPR014238">
    <property type="entry name" value="Spore_YlmC/YmxH"/>
</dbReference>
<dbReference type="SUPFAM" id="SSF50346">
    <property type="entry name" value="PRC-barrel domain"/>
    <property type="match status" value="1"/>
</dbReference>
<dbReference type="Pfam" id="PF05239">
    <property type="entry name" value="PRC"/>
    <property type="match status" value="1"/>
</dbReference>
<gene>
    <name evidence="2" type="primary">ylmC</name>
    <name evidence="2" type="ordered locus">BpOF4_00615</name>
</gene>
<sequence length="106" mass="12146">MTEKEVMSHMMKISDLQAKDIVNMENGKRLGHLTDLDINLQTGEIEAMVINGTGKMMGLFGREEQEVIIPWKNIIKIGSDVILVEVPEGFRRPFTNMSQRTTTRRR</sequence>
<keyword evidence="3" id="KW-1185">Reference proteome</keyword>
<dbReference type="PANTHER" id="PTHR40061:SF1">
    <property type="entry name" value="SPORULATION PROTEIN YLMC-RELATED"/>
    <property type="match status" value="1"/>
</dbReference>
<evidence type="ECO:0000259" key="1">
    <source>
        <dbReference type="Pfam" id="PF05239"/>
    </source>
</evidence>
<dbReference type="EMBL" id="CP001878">
    <property type="protein sequence ID" value="ADC48192.1"/>
    <property type="molecule type" value="Genomic_DNA"/>
</dbReference>
<evidence type="ECO:0000313" key="3">
    <source>
        <dbReference type="Proteomes" id="UP000001544"/>
    </source>
</evidence>
<dbReference type="Gene3D" id="2.30.30.240">
    <property type="entry name" value="PRC-barrel domain"/>
    <property type="match status" value="1"/>
</dbReference>
<dbReference type="AlphaFoldDB" id="D3FTC4"/>
<protein>
    <submittedName>
        <fullName evidence="2">Sporulation protein</fullName>
    </submittedName>
</protein>
<dbReference type="InterPro" id="IPR011033">
    <property type="entry name" value="PRC_barrel-like_sf"/>
</dbReference>
<dbReference type="STRING" id="398511.BpOF4_00615"/>
<dbReference type="PANTHER" id="PTHR40061">
    <property type="entry name" value="SPORULATION PROTEIN YLMC-RELATED"/>
    <property type="match status" value="1"/>
</dbReference>
<dbReference type="InterPro" id="IPR027275">
    <property type="entry name" value="PRC-brl_dom"/>
</dbReference>
<dbReference type="KEGG" id="bpf:BpOF4_00615"/>
<dbReference type="eggNOG" id="COG1873">
    <property type="taxonomic scope" value="Bacteria"/>
</dbReference>
<organism evidence="2 3">
    <name type="scientific">Alkalihalophilus pseudofirmus (strain ATCC BAA-2126 / JCM 17055 / OF4)</name>
    <name type="common">Bacillus pseudofirmus</name>
    <dbReference type="NCBI Taxonomy" id="398511"/>
    <lineage>
        <taxon>Bacteria</taxon>
        <taxon>Bacillati</taxon>
        <taxon>Bacillota</taxon>
        <taxon>Bacilli</taxon>
        <taxon>Bacillales</taxon>
        <taxon>Bacillaceae</taxon>
        <taxon>Alkalihalophilus</taxon>
    </lineage>
</organism>
<dbReference type="Proteomes" id="UP000001544">
    <property type="component" value="Chromosome"/>
</dbReference>